<evidence type="ECO:0000256" key="1">
    <source>
        <dbReference type="SAM" id="Phobius"/>
    </source>
</evidence>
<gene>
    <name evidence="2" type="ORF">JJB07_05420</name>
</gene>
<name>A0ABS1J747_9BACL</name>
<dbReference type="RefSeq" id="WP_201631915.1">
    <property type="nucleotide sequence ID" value="NZ_JAEQNB010000001.1"/>
</dbReference>
<proteinExistence type="predicted"/>
<sequence length="184" mass="22196">MKSIQDPEKIKQVGEYYKTIEEANHEYQHYWMQHTFLHWDFWTSVCFSLIPWLIWFRLRKKESTARYLFVGFFVIIVSCWFDFIGVCLGRWFYTGKVMPTIPSYIPWDMSLMPVTVMLMIQFKPQMSLWLKAALFACLASFVGEPLFSWLGLYVPVKWNYFFSLPIYGLIYLVSHWLSKRKSFQ</sequence>
<evidence type="ECO:0008006" key="4">
    <source>
        <dbReference type="Google" id="ProtNLM"/>
    </source>
</evidence>
<evidence type="ECO:0000313" key="3">
    <source>
        <dbReference type="Proteomes" id="UP000602284"/>
    </source>
</evidence>
<reference evidence="2 3" key="1">
    <citation type="submission" date="2021-01" db="EMBL/GenBank/DDBJ databases">
        <title>Tumebacillus sp. strain ITR2 16S ribosomal RNA gene Genome sequencing and assembly.</title>
        <authorList>
            <person name="Kang M."/>
        </authorList>
    </citation>
    <scope>NUCLEOTIDE SEQUENCE [LARGE SCALE GENOMIC DNA]</scope>
    <source>
        <strain evidence="2 3">ITR2</strain>
    </source>
</reference>
<feature type="transmembrane region" description="Helical" evidence="1">
    <location>
        <begin position="104"/>
        <end position="120"/>
    </location>
</feature>
<keyword evidence="3" id="KW-1185">Reference proteome</keyword>
<feature type="transmembrane region" description="Helical" evidence="1">
    <location>
        <begin position="132"/>
        <end position="152"/>
    </location>
</feature>
<dbReference type="Proteomes" id="UP000602284">
    <property type="component" value="Unassembled WGS sequence"/>
</dbReference>
<accession>A0ABS1J747</accession>
<feature type="transmembrane region" description="Helical" evidence="1">
    <location>
        <begin position="36"/>
        <end position="55"/>
    </location>
</feature>
<organism evidence="2 3">
    <name type="scientific">Tumebacillus amylolyticus</name>
    <dbReference type="NCBI Taxonomy" id="2801339"/>
    <lineage>
        <taxon>Bacteria</taxon>
        <taxon>Bacillati</taxon>
        <taxon>Bacillota</taxon>
        <taxon>Bacilli</taxon>
        <taxon>Bacillales</taxon>
        <taxon>Alicyclobacillaceae</taxon>
        <taxon>Tumebacillus</taxon>
    </lineage>
</organism>
<keyword evidence="1" id="KW-0812">Transmembrane</keyword>
<dbReference type="InterPro" id="IPR048147">
    <property type="entry name" value="CBO0543-like"/>
</dbReference>
<feature type="transmembrane region" description="Helical" evidence="1">
    <location>
        <begin position="67"/>
        <end position="92"/>
    </location>
</feature>
<dbReference type="NCBIfam" id="NF041644">
    <property type="entry name" value="CBO0543_fam"/>
    <property type="match status" value="1"/>
</dbReference>
<keyword evidence="1" id="KW-0472">Membrane</keyword>
<protein>
    <recommendedName>
        <fullName evidence="4">DUF2878 domain-containing protein</fullName>
    </recommendedName>
</protein>
<dbReference type="EMBL" id="JAEQNB010000001">
    <property type="protein sequence ID" value="MBL0386088.1"/>
    <property type="molecule type" value="Genomic_DNA"/>
</dbReference>
<comment type="caution">
    <text evidence="2">The sequence shown here is derived from an EMBL/GenBank/DDBJ whole genome shotgun (WGS) entry which is preliminary data.</text>
</comment>
<feature type="transmembrane region" description="Helical" evidence="1">
    <location>
        <begin position="158"/>
        <end position="177"/>
    </location>
</feature>
<evidence type="ECO:0000313" key="2">
    <source>
        <dbReference type="EMBL" id="MBL0386088.1"/>
    </source>
</evidence>
<keyword evidence="1" id="KW-1133">Transmembrane helix</keyword>